<gene>
    <name evidence="2" type="ORF">NPX13_g11089</name>
</gene>
<evidence type="ECO:0000313" key="3">
    <source>
        <dbReference type="Proteomes" id="UP001148614"/>
    </source>
</evidence>
<dbReference type="EMBL" id="JANPWZ010003463">
    <property type="protein sequence ID" value="KAJ3552533.1"/>
    <property type="molecule type" value="Genomic_DNA"/>
</dbReference>
<protein>
    <submittedName>
        <fullName evidence="2">Uncharacterized protein</fullName>
    </submittedName>
</protein>
<evidence type="ECO:0000313" key="2">
    <source>
        <dbReference type="EMBL" id="KAJ3552533.1"/>
    </source>
</evidence>
<keyword evidence="3" id="KW-1185">Reference proteome</keyword>
<reference evidence="2" key="1">
    <citation type="submission" date="2022-07" db="EMBL/GenBank/DDBJ databases">
        <title>Genome Sequence of Xylaria arbuscula.</title>
        <authorList>
            <person name="Buettner E."/>
        </authorList>
    </citation>
    <scope>NUCLEOTIDE SEQUENCE</scope>
    <source>
        <strain evidence="2">VT107</strain>
    </source>
</reference>
<dbReference type="Proteomes" id="UP001148614">
    <property type="component" value="Unassembled WGS sequence"/>
</dbReference>
<feature type="region of interest" description="Disordered" evidence="1">
    <location>
        <begin position="294"/>
        <end position="315"/>
    </location>
</feature>
<feature type="region of interest" description="Disordered" evidence="1">
    <location>
        <begin position="40"/>
        <end position="84"/>
    </location>
</feature>
<name>A0A9W8TH96_9PEZI</name>
<feature type="region of interest" description="Disordered" evidence="1">
    <location>
        <begin position="96"/>
        <end position="159"/>
    </location>
</feature>
<comment type="caution">
    <text evidence="2">The sequence shown here is derived from an EMBL/GenBank/DDBJ whole genome shotgun (WGS) entry which is preliminary data.</text>
</comment>
<dbReference type="VEuPathDB" id="FungiDB:F4678DRAFT_463165"/>
<accession>A0A9W8TH96</accession>
<dbReference type="AlphaFoldDB" id="A0A9W8TH96"/>
<sequence>MAEIEQDIGADLDRIADICARSRYSLSNQYEIHVAPHGSGASYAQEGTAAEAVDPSTHDHSGPTLQAISIDEEHSSANNGRRVLVRRRSAAYGTLETIASSSRSSDSDRSKRKSAAEIAAQVRGRVQHPSVEGAGAAYDTEFGPSRDPHGEQTNQSSRARPTLAAAIFGHSRAQNYYHPQTPRTSNTDLVAEPAVPETSHSHLVSTTATEGKSSEDRGIGLSVKEQVSVSVSNSVAAAAISAPEDPKDQPSLLGGFRFGIPWIGSSSMNLASTAQKPNSGTKSYAEGTLRHLLGITESSSSRGGKSANEEDGAAG</sequence>
<feature type="compositionally biased region" description="Polar residues" evidence="1">
    <location>
        <begin position="201"/>
        <end position="211"/>
    </location>
</feature>
<organism evidence="2 3">
    <name type="scientific">Xylaria arbuscula</name>
    <dbReference type="NCBI Taxonomy" id="114810"/>
    <lineage>
        <taxon>Eukaryota</taxon>
        <taxon>Fungi</taxon>
        <taxon>Dikarya</taxon>
        <taxon>Ascomycota</taxon>
        <taxon>Pezizomycotina</taxon>
        <taxon>Sordariomycetes</taxon>
        <taxon>Xylariomycetidae</taxon>
        <taxon>Xylariales</taxon>
        <taxon>Xylariaceae</taxon>
        <taxon>Xylaria</taxon>
    </lineage>
</organism>
<proteinExistence type="predicted"/>
<evidence type="ECO:0000256" key="1">
    <source>
        <dbReference type="SAM" id="MobiDB-lite"/>
    </source>
</evidence>
<feature type="region of interest" description="Disordered" evidence="1">
    <location>
        <begin position="193"/>
        <end position="218"/>
    </location>
</feature>